<evidence type="ECO:0000313" key="1">
    <source>
        <dbReference type="EMBL" id="OGK28871.1"/>
    </source>
</evidence>
<gene>
    <name evidence="1" type="ORF">A3D06_02270</name>
</gene>
<evidence type="ECO:0000313" key="2">
    <source>
        <dbReference type="Proteomes" id="UP000177027"/>
    </source>
</evidence>
<dbReference type="AlphaFoldDB" id="A0A1F7HC75"/>
<proteinExistence type="predicted"/>
<sequence length="148" mass="15538">MMDQLSEMPKTQNELMSRMSALGAARDMAARRLRDARIHGIKLAVDVGVVAGSGSALLDSVPRILEMAGTDPNLLGTPEGLLRLGVVAVGTLAGLTAVKSAIRHSDAHEMAGSEASLYRQYADMLEPAVLTGVGDALRLTTAEQPVTE</sequence>
<comment type="caution">
    <text evidence="1">The sequence shown here is derived from an EMBL/GenBank/DDBJ whole genome shotgun (WGS) entry which is preliminary data.</text>
</comment>
<accession>A0A1F7HC75</accession>
<organism evidence="1 2">
    <name type="scientific">Candidatus Roizmanbacteria bacterium RIFCSPHIGHO2_02_FULL_40_9</name>
    <dbReference type="NCBI Taxonomy" id="1802042"/>
    <lineage>
        <taxon>Bacteria</taxon>
        <taxon>Candidatus Roizmaniibacteriota</taxon>
    </lineage>
</organism>
<name>A0A1F7HC75_9BACT</name>
<dbReference type="EMBL" id="MFZS01000022">
    <property type="protein sequence ID" value="OGK28871.1"/>
    <property type="molecule type" value="Genomic_DNA"/>
</dbReference>
<protein>
    <submittedName>
        <fullName evidence="1">Uncharacterized protein</fullName>
    </submittedName>
</protein>
<dbReference type="Proteomes" id="UP000177027">
    <property type="component" value="Unassembled WGS sequence"/>
</dbReference>
<reference evidence="1 2" key="1">
    <citation type="journal article" date="2016" name="Nat. Commun.">
        <title>Thousands of microbial genomes shed light on interconnected biogeochemical processes in an aquifer system.</title>
        <authorList>
            <person name="Anantharaman K."/>
            <person name="Brown C.T."/>
            <person name="Hug L.A."/>
            <person name="Sharon I."/>
            <person name="Castelle C.J."/>
            <person name="Probst A.J."/>
            <person name="Thomas B.C."/>
            <person name="Singh A."/>
            <person name="Wilkins M.J."/>
            <person name="Karaoz U."/>
            <person name="Brodie E.L."/>
            <person name="Williams K.H."/>
            <person name="Hubbard S.S."/>
            <person name="Banfield J.F."/>
        </authorList>
    </citation>
    <scope>NUCLEOTIDE SEQUENCE [LARGE SCALE GENOMIC DNA]</scope>
</reference>